<evidence type="ECO:0000259" key="14">
    <source>
        <dbReference type="Pfam" id="PF01292"/>
    </source>
</evidence>
<dbReference type="InterPro" id="IPR016174">
    <property type="entry name" value="Di-haem_cyt_TM"/>
</dbReference>
<dbReference type="EMBL" id="FNEM01000001">
    <property type="protein sequence ID" value="SDI43774.1"/>
    <property type="molecule type" value="Genomic_DNA"/>
</dbReference>
<dbReference type="GO" id="GO:0046872">
    <property type="term" value="F:metal ion binding"/>
    <property type="evidence" value="ECO:0007669"/>
    <property type="project" value="UniProtKB-KW"/>
</dbReference>
<keyword evidence="9 13" id="KW-1133">Transmembrane helix</keyword>
<protein>
    <submittedName>
        <fullName evidence="15">Cytochrome b561</fullName>
    </submittedName>
</protein>
<sequence length="188" mass="20971">MLRNTQARYGWITIVLHWLSALAVFGLFGLGLYMVDLTYYHPWYREAPFIHKSLGMLLLLATLFRLLWRFSNPSPDAPANQGRATRIAAKLGHGAIYVLLLALMVSGYLISTADGRAIDVFNWFSVPALIHGLPQQEEFAGTVHAYAAWSLIILAAGHALAAVKHQLIDRDNTLSRMISPQTKERATL</sequence>
<dbReference type="PANTHER" id="PTHR30529:SF1">
    <property type="entry name" value="CYTOCHROME B561 HOMOLOG 2"/>
    <property type="match status" value="1"/>
</dbReference>
<keyword evidence="10" id="KW-0408">Iron</keyword>
<accession>A0A1G8KK46</accession>
<evidence type="ECO:0000256" key="12">
    <source>
        <dbReference type="ARBA" id="ARBA00037975"/>
    </source>
</evidence>
<dbReference type="GO" id="GO:0020037">
    <property type="term" value="F:heme binding"/>
    <property type="evidence" value="ECO:0007669"/>
    <property type="project" value="TreeGrafter"/>
</dbReference>
<evidence type="ECO:0000256" key="8">
    <source>
        <dbReference type="ARBA" id="ARBA00022982"/>
    </source>
</evidence>
<evidence type="ECO:0000256" key="2">
    <source>
        <dbReference type="ARBA" id="ARBA00004651"/>
    </source>
</evidence>
<dbReference type="InterPro" id="IPR011577">
    <property type="entry name" value="Cyt_b561_bac/Ni-Hgenase"/>
</dbReference>
<reference evidence="16" key="1">
    <citation type="submission" date="2016-10" db="EMBL/GenBank/DDBJ databases">
        <authorList>
            <person name="Varghese N."/>
            <person name="Submissions S."/>
        </authorList>
    </citation>
    <scope>NUCLEOTIDE SEQUENCE [LARGE SCALE GENOMIC DNA]</scope>
    <source>
        <strain evidence="16">DSM 23317</strain>
    </source>
</reference>
<dbReference type="InterPro" id="IPR052168">
    <property type="entry name" value="Cytochrome_b561_oxidase"/>
</dbReference>
<evidence type="ECO:0000313" key="15">
    <source>
        <dbReference type="EMBL" id="SDI43774.1"/>
    </source>
</evidence>
<dbReference type="Proteomes" id="UP000199527">
    <property type="component" value="Unassembled WGS sequence"/>
</dbReference>
<dbReference type="GO" id="GO:0009055">
    <property type="term" value="F:electron transfer activity"/>
    <property type="evidence" value="ECO:0007669"/>
    <property type="project" value="InterPro"/>
</dbReference>
<evidence type="ECO:0000256" key="9">
    <source>
        <dbReference type="ARBA" id="ARBA00022989"/>
    </source>
</evidence>
<evidence type="ECO:0000256" key="11">
    <source>
        <dbReference type="ARBA" id="ARBA00023136"/>
    </source>
</evidence>
<gene>
    <name evidence="15" type="ORF">SAMN04488540_101402</name>
</gene>
<dbReference type="Gene3D" id="1.20.950.20">
    <property type="entry name" value="Transmembrane di-heme cytochromes, Chain C"/>
    <property type="match status" value="2"/>
</dbReference>
<evidence type="ECO:0000256" key="1">
    <source>
        <dbReference type="ARBA" id="ARBA00001970"/>
    </source>
</evidence>
<keyword evidence="7" id="KW-0479">Metal-binding</keyword>
<dbReference type="RefSeq" id="WP_218126883.1">
    <property type="nucleotide sequence ID" value="NZ_FNEM01000001.1"/>
</dbReference>
<comment type="subcellular location">
    <subcellularLocation>
        <location evidence="2">Cell membrane</location>
        <topology evidence="2">Multi-pass membrane protein</topology>
    </subcellularLocation>
</comment>
<keyword evidence="4" id="KW-1003">Cell membrane</keyword>
<evidence type="ECO:0000256" key="4">
    <source>
        <dbReference type="ARBA" id="ARBA00022475"/>
    </source>
</evidence>
<proteinExistence type="inferred from homology"/>
<dbReference type="SUPFAM" id="SSF81342">
    <property type="entry name" value="Transmembrane di-heme cytochromes"/>
    <property type="match status" value="1"/>
</dbReference>
<dbReference type="PANTHER" id="PTHR30529">
    <property type="entry name" value="CYTOCHROME B561"/>
    <property type="match status" value="1"/>
</dbReference>
<dbReference type="Pfam" id="PF01292">
    <property type="entry name" value="Ni_hydr_CYTB"/>
    <property type="match status" value="1"/>
</dbReference>
<feature type="transmembrane region" description="Helical" evidence="13">
    <location>
        <begin position="91"/>
        <end position="110"/>
    </location>
</feature>
<evidence type="ECO:0000256" key="6">
    <source>
        <dbReference type="ARBA" id="ARBA00022692"/>
    </source>
</evidence>
<evidence type="ECO:0000313" key="16">
    <source>
        <dbReference type="Proteomes" id="UP000199527"/>
    </source>
</evidence>
<feature type="transmembrane region" description="Helical" evidence="13">
    <location>
        <begin position="12"/>
        <end position="33"/>
    </location>
</feature>
<feature type="transmembrane region" description="Helical" evidence="13">
    <location>
        <begin position="53"/>
        <end position="70"/>
    </location>
</feature>
<evidence type="ECO:0000256" key="7">
    <source>
        <dbReference type="ARBA" id="ARBA00022723"/>
    </source>
</evidence>
<evidence type="ECO:0000256" key="5">
    <source>
        <dbReference type="ARBA" id="ARBA00022617"/>
    </source>
</evidence>
<keyword evidence="16" id="KW-1185">Reference proteome</keyword>
<evidence type="ECO:0000256" key="3">
    <source>
        <dbReference type="ARBA" id="ARBA00022448"/>
    </source>
</evidence>
<name>A0A1G8KK46_9GAMM</name>
<feature type="transmembrane region" description="Helical" evidence="13">
    <location>
        <begin position="143"/>
        <end position="163"/>
    </location>
</feature>
<evidence type="ECO:0000256" key="13">
    <source>
        <dbReference type="SAM" id="Phobius"/>
    </source>
</evidence>
<keyword evidence="5" id="KW-0349">Heme</keyword>
<comment type="cofactor">
    <cofactor evidence="1">
        <name>heme b</name>
        <dbReference type="ChEBI" id="CHEBI:60344"/>
    </cofactor>
</comment>
<dbReference type="AlphaFoldDB" id="A0A1G8KK46"/>
<keyword evidence="11 13" id="KW-0472">Membrane</keyword>
<evidence type="ECO:0000256" key="10">
    <source>
        <dbReference type="ARBA" id="ARBA00023004"/>
    </source>
</evidence>
<dbReference type="GO" id="GO:0022904">
    <property type="term" value="P:respiratory electron transport chain"/>
    <property type="evidence" value="ECO:0007669"/>
    <property type="project" value="InterPro"/>
</dbReference>
<keyword evidence="8" id="KW-0249">Electron transport</keyword>
<organism evidence="15 16">
    <name type="scientific">Ferrimonas sediminum</name>
    <dbReference type="NCBI Taxonomy" id="718193"/>
    <lineage>
        <taxon>Bacteria</taxon>
        <taxon>Pseudomonadati</taxon>
        <taxon>Pseudomonadota</taxon>
        <taxon>Gammaproteobacteria</taxon>
        <taxon>Alteromonadales</taxon>
        <taxon>Ferrimonadaceae</taxon>
        <taxon>Ferrimonas</taxon>
    </lineage>
</organism>
<keyword evidence="6 13" id="KW-0812">Transmembrane</keyword>
<dbReference type="GO" id="GO:0005886">
    <property type="term" value="C:plasma membrane"/>
    <property type="evidence" value="ECO:0007669"/>
    <property type="project" value="UniProtKB-SubCell"/>
</dbReference>
<keyword evidence="3" id="KW-0813">Transport</keyword>
<feature type="domain" description="Cytochrome b561 bacterial/Ni-hydrogenase" evidence="14">
    <location>
        <begin position="8"/>
        <end position="179"/>
    </location>
</feature>
<comment type="similarity">
    <text evidence="12">Belongs to the cytochrome b561 family.</text>
</comment>